<name>A0A498SLM5_ACAVI</name>
<proteinExistence type="predicted"/>
<accession>A0A498SLM5</accession>
<sequence length="146" mass="16857">MQTTEEGTTVEEIYLVEELNEQGIQDNNHCYRWIPFIRVNKSTPVAFDNDLCKKFKRDSIYIESSDEWKFVKKLVTEASHEFILEMKVIGSTGLNVLLGGVERFGKMSPKLIYDKHLKGPNVDRHSNSSCKRYVIVAQWPELSGMI</sequence>
<gene>
    <name evidence="1" type="ORF">NAV_LOCUS7462</name>
</gene>
<reference evidence="1 2" key="1">
    <citation type="submission" date="2018-08" db="EMBL/GenBank/DDBJ databases">
        <authorList>
            <person name="Laetsch R D."/>
            <person name="Stevens L."/>
            <person name="Kumar S."/>
            <person name="Blaxter L. M."/>
        </authorList>
    </citation>
    <scope>NUCLEOTIDE SEQUENCE [LARGE SCALE GENOMIC DNA]</scope>
</reference>
<dbReference type="AlphaFoldDB" id="A0A498SLM5"/>
<evidence type="ECO:0000313" key="1">
    <source>
        <dbReference type="EMBL" id="VBB32671.1"/>
    </source>
</evidence>
<keyword evidence="2" id="KW-1185">Reference proteome</keyword>
<dbReference type="OrthoDB" id="5861313at2759"/>
<evidence type="ECO:0000313" key="2">
    <source>
        <dbReference type="Proteomes" id="UP000276991"/>
    </source>
</evidence>
<dbReference type="Proteomes" id="UP000276991">
    <property type="component" value="Unassembled WGS sequence"/>
</dbReference>
<dbReference type="EMBL" id="UPTC01001856">
    <property type="protein sequence ID" value="VBB32671.1"/>
    <property type="molecule type" value="Genomic_DNA"/>
</dbReference>
<organism evidence="1 2">
    <name type="scientific">Acanthocheilonema viteae</name>
    <name type="common">Filarial nematode worm</name>
    <name type="synonym">Dipetalonema viteae</name>
    <dbReference type="NCBI Taxonomy" id="6277"/>
    <lineage>
        <taxon>Eukaryota</taxon>
        <taxon>Metazoa</taxon>
        <taxon>Ecdysozoa</taxon>
        <taxon>Nematoda</taxon>
        <taxon>Chromadorea</taxon>
        <taxon>Rhabditida</taxon>
        <taxon>Spirurina</taxon>
        <taxon>Spiruromorpha</taxon>
        <taxon>Filarioidea</taxon>
        <taxon>Onchocercidae</taxon>
        <taxon>Acanthocheilonema</taxon>
    </lineage>
</organism>
<protein>
    <submittedName>
        <fullName evidence="1">Uncharacterized protein</fullName>
    </submittedName>
</protein>